<proteinExistence type="predicted"/>
<dbReference type="InterPro" id="IPR025486">
    <property type="entry name" value="DUF4378"/>
</dbReference>
<feature type="region of interest" description="Disordered" evidence="1">
    <location>
        <begin position="36"/>
        <end position="160"/>
    </location>
</feature>
<organism evidence="3 4">
    <name type="scientific">Deinandra increscens subsp. villosa</name>
    <dbReference type="NCBI Taxonomy" id="3103831"/>
    <lineage>
        <taxon>Eukaryota</taxon>
        <taxon>Viridiplantae</taxon>
        <taxon>Streptophyta</taxon>
        <taxon>Embryophyta</taxon>
        <taxon>Tracheophyta</taxon>
        <taxon>Spermatophyta</taxon>
        <taxon>Magnoliopsida</taxon>
        <taxon>eudicotyledons</taxon>
        <taxon>Gunneridae</taxon>
        <taxon>Pentapetalae</taxon>
        <taxon>asterids</taxon>
        <taxon>campanulids</taxon>
        <taxon>Asterales</taxon>
        <taxon>Asteraceae</taxon>
        <taxon>Asteroideae</taxon>
        <taxon>Heliantheae alliance</taxon>
        <taxon>Madieae</taxon>
        <taxon>Madiinae</taxon>
        <taxon>Deinandra</taxon>
    </lineage>
</organism>
<dbReference type="PANTHER" id="PTHR47071:SF9">
    <property type="entry name" value="TRM32-LIKE PROTEIN (DUF3741)"/>
    <property type="match status" value="1"/>
</dbReference>
<dbReference type="EMBL" id="JBCNJP010000017">
    <property type="protein sequence ID" value="KAK9064153.1"/>
    <property type="molecule type" value="Genomic_DNA"/>
</dbReference>
<protein>
    <recommendedName>
        <fullName evidence="2">DUF4378 domain-containing protein</fullName>
    </recommendedName>
</protein>
<reference evidence="3 4" key="1">
    <citation type="submission" date="2024-04" db="EMBL/GenBank/DDBJ databases">
        <title>The reference genome of an endangered Asteraceae, Deinandra increscens subsp. villosa, native to the Central Coast of California.</title>
        <authorList>
            <person name="Guilliams M."/>
            <person name="Hasenstab-Lehman K."/>
            <person name="Meyer R."/>
            <person name="Mcevoy S."/>
        </authorList>
    </citation>
    <scope>NUCLEOTIDE SEQUENCE [LARGE SCALE GENOMIC DNA]</scope>
    <source>
        <tissue evidence="3">Leaf</tissue>
    </source>
</reference>
<dbReference type="PANTHER" id="PTHR47071">
    <property type="entry name" value="PROTEIN TRM32"/>
    <property type="match status" value="1"/>
</dbReference>
<comment type="caution">
    <text evidence="3">The sequence shown here is derived from an EMBL/GenBank/DDBJ whole genome shotgun (WGS) entry which is preliminary data.</text>
</comment>
<dbReference type="Pfam" id="PF14309">
    <property type="entry name" value="DUF4378"/>
    <property type="match status" value="1"/>
</dbReference>
<feature type="region of interest" description="Disordered" evidence="1">
    <location>
        <begin position="256"/>
        <end position="287"/>
    </location>
</feature>
<dbReference type="Proteomes" id="UP001408789">
    <property type="component" value="Unassembled WGS sequence"/>
</dbReference>
<evidence type="ECO:0000313" key="4">
    <source>
        <dbReference type="Proteomes" id="UP001408789"/>
    </source>
</evidence>
<feature type="region of interest" description="Disordered" evidence="1">
    <location>
        <begin position="585"/>
        <end position="643"/>
    </location>
</feature>
<feature type="compositionally biased region" description="Basic and acidic residues" evidence="1">
    <location>
        <begin position="585"/>
        <end position="594"/>
    </location>
</feature>
<feature type="region of interest" description="Disordered" evidence="1">
    <location>
        <begin position="319"/>
        <end position="404"/>
    </location>
</feature>
<dbReference type="AlphaFoldDB" id="A0AAP0GUT0"/>
<feature type="compositionally biased region" description="Polar residues" evidence="1">
    <location>
        <begin position="337"/>
        <end position="346"/>
    </location>
</feature>
<feature type="compositionally biased region" description="Basic and acidic residues" evidence="1">
    <location>
        <begin position="373"/>
        <end position="386"/>
    </location>
</feature>
<sequence length="951" mass="108805">MGKNVRGQSSSITVQNGNSGRMNKILNALDRRHRWQNVRKGLPNKRQGSGKHIIDGGTSEPSSNTTTQPPPPPPPDPRKNKPPNKNEQETADARSKKFRIRSLISAEMAKRRGKHHWRRSSSPTRSPKRKTNSLKKTADNDHPQTEQSTRGGIIRCQSPSTTKKKRKCDICAAMLTVSYLRQKGRLAMETEDEKPADQVLDATNKGLTKSFSFPLLTTKTIDSELQQLKDKLRDFKDIQTTKDKLILPMNQWKDVGLPKPMLTRPESFRTTGSTSRKDKKQTTSQSKTLKQKIGFVVKVDARKEKRRILMDAVFHKIPYGRKSSKDPKKVGPDKLKTNSATTTAADSKTRLKKTSSSSEAMSKYRKLLSQTSTRDEKLQHNSDHNKPRLFVAGDHSSEKKSHKRIRSLPNISPYDFMHNPEFPVKPTMNIYISISSEIFDGQRSTDHFEIYPERKNVSEENIGKSPKKQEVVDEHLGVGTNTSDHQEKINHQNEFEAVAIESQESNSTEKDEAIQENLRVVFHEYEEQNDHQKPVVDEDIGIGLDSSTHQEYTDNQKEPRATIQVKNDKPFNEILGMFKKVSDERTKLNKENKSSDVVQKMAKNTTVNKDEGVQKNLEVSQNTMDHQEKDKSDSDHNSDHDVPQNMEFSQKTLEHKLEDTSPLSSSYEVDRDQHVYQNLQVCRSSLDHQEKEESLLTSCSEVEWLMQDSILDKSSLIDIPSCQLTDENKQHKFSINDVNGKRPNNEQGIGMKPTQMIKTGFLHLDLESVKDNAEFQFVRQVLEKSGFLKAELVGEWYSSYQPIDPLLFEEVETSFLQNKLLEELDSMKDEEVVQKIINDHHLLLFDLVNEAILEIHNKTYTYCPHPLTYRSKVSPKPVGCRLLEEVWDIVNMYLSWRPELQPSLDDAVSRDLAKGTGWMNLQPDAEFVGIELEELLVDDLLDELVFDDLLM</sequence>
<dbReference type="InterPro" id="IPR044257">
    <property type="entry name" value="TRM32-like"/>
</dbReference>
<evidence type="ECO:0000259" key="2">
    <source>
        <dbReference type="Pfam" id="PF14309"/>
    </source>
</evidence>
<feature type="compositionally biased region" description="Basic and acidic residues" evidence="1">
    <location>
        <begin position="625"/>
        <end position="642"/>
    </location>
</feature>
<feature type="compositionally biased region" description="Basic and acidic residues" evidence="1">
    <location>
        <begin position="76"/>
        <end position="95"/>
    </location>
</feature>
<keyword evidence="4" id="KW-1185">Reference proteome</keyword>
<feature type="region of interest" description="Disordered" evidence="1">
    <location>
        <begin position="1"/>
        <end position="24"/>
    </location>
</feature>
<evidence type="ECO:0000313" key="3">
    <source>
        <dbReference type="EMBL" id="KAK9064153.1"/>
    </source>
</evidence>
<gene>
    <name evidence="3" type="ORF">SSX86_015533</name>
</gene>
<name>A0AAP0GUT0_9ASTR</name>
<accession>A0AAP0GUT0</accession>
<feature type="domain" description="DUF4378" evidence="2">
    <location>
        <begin position="774"/>
        <end position="943"/>
    </location>
</feature>
<feature type="compositionally biased region" description="Polar residues" evidence="1">
    <location>
        <begin position="1"/>
        <end position="21"/>
    </location>
</feature>
<evidence type="ECO:0000256" key="1">
    <source>
        <dbReference type="SAM" id="MobiDB-lite"/>
    </source>
</evidence>
<feature type="compositionally biased region" description="Basic and acidic residues" evidence="1">
    <location>
        <begin position="323"/>
        <end position="336"/>
    </location>
</feature>